<dbReference type="Proteomes" id="UP000789405">
    <property type="component" value="Unassembled WGS sequence"/>
</dbReference>
<reference evidence="1" key="1">
    <citation type="submission" date="2021-06" db="EMBL/GenBank/DDBJ databases">
        <authorList>
            <person name="Kallberg Y."/>
            <person name="Tangrot J."/>
            <person name="Rosling A."/>
        </authorList>
    </citation>
    <scope>NUCLEOTIDE SEQUENCE</scope>
    <source>
        <strain evidence="1">MA453B</strain>
    </source>
</reference>
<feature type="non-terminal residue" evidence="1">
    <location>
        <position position="1"/>
    </location>
</feature>
<keyword evidence="2" id="KW-1185">Reference proteome</keyword>
<dbReference type="EMBL" id="CAJVPY010065448">
    <property type="protein sequence ID" value="CAG8824816.1"/>
    <property type="molecule type" value="Genomic_DNA"/>
</dbReference>
<comment type="caution">
    <text evidence="1">The sequence shown here is derived from an EMBL/GenBank/DDBJ whole genome shotgun (WGS) entry which is preliminary data.</text>
</comment>
<feature type="non-terminal residue" evidence="1">
    <location>
        <position position="131"/>
    </location>
</feature>
<proteinExistence type="predicted"/>
<evidence type="ECO:0000313" key="1">
    <source>
        <dbReference type="EMBL" id="CAG8824816.1"/>
    </source>
</evidence>
<name>A0A9N9PKD1_9GLOM</name>
<organism evidence="1 2">
    <name type="scientific">Dentiscutata erythropus</name>
    <dbReference type="NCBI Taxonomy" id="1348616"/>
    <lineage>
        <taxon>Eukaryota</taxon>
        <taxon>Fungi</taxon>
        <taxon>Fungi incertae sedis</taxon>
        <taxon>Mucoromycota</taxon>
        <taxon>Glomeromycotina</taxon>
        <taxon>Glomeromycetes</taxon>
        <taxon>Diversisporales</taxon>
        <taxon>Gigasporaceae</taxon>
        <taxon>Dentiscutata</taxon>
    </lineage>
</organism>
<dbReference type="AlphaFoldDB" id="A0A9N9PKD1"/>
<sequence>IFGNMSMNIMNNFYGGDKNICCDKCDDSCQEFCELLIVHNTLGNELTSEQKGSEKVKIDEKEQGSFEKAVNIILDPTTNYEFINIFKQDPKMAKYIMQLHKLHQIRKEEEEKEEIEKELYYKLSYELDDFW</sequence>
<accession>A0A9N9PKD1</accession>
<gene>
    <name evidence="1" type="ORF">DERYTH_LOCUS27779</name>
</gene>
<evidence type="ECO:0000313" key="2">
    <source>
        <dbReference type="Proteomes" id="UP000789405"/>
    </source>
</evidence>
<protein>
    <submittedName>
        <fullName evidence="1">11755_t:CDS:1</fullName>
    </submittedName>
</protein>